<dbReference type="InterPro" id="IPR011991">
    <property type="entry name" value="ArsR-like_HTH"/>
</dbReference>
<evidence type="ECO:0000313" key="4">
    <source>
        <dbReference type="Proteomes" id="UP001206128"/>
    </source>
</evidence>
<name>A0AAE3GGL3_9PSEU</name>
<dbReference type="PROSITE" id="PS50995">
    <property type="entry name" value="HTH_MARR_2"/>
    <property type="match status" value="1"/>
</dbReference>
<reference evidence="3" key="1">
    <citation type="submission" date="2022-06" db="EMBL/GenBank/DDBJ databases">
        <title>Genomic Encyclopedia of Archaeal and Bacterial Type Strains, Phase II (KMG-II): from individual species to whole genera.</title>
        <authorList>
            <person name="Goeker M."/>
        </authorList>
    </citation>
    <scope>NUCLEOTIDE SEQUENCE</scope>
    <source>
        <strain evidence="3">DSM 43935</strain>
    </source>
</reference>
<organism evidence="3 4">
    <name type="scientific">Goodfellowiella coeruleoviolacea</name>
    <dbReference type="NCBI Taxonomy" id="334858"/>
    <lineage>
        <taxon>Bacteria</taxon>
        <taxon>Bacillati</taxon>
        <taxon>Actinomycetota</taxon>
        <taxon>Actinomycetes</taxon>
        <taxon>Pseudonocardiales</taxon>
        <taxon>Pseudonocardiaceae</taxon>
        <taxon>Goodfellowiella</taxon>
    </lineage>
</organism>
<feature type="domain" description="HTH marR-type" evidence="2">
    <location>
        <begin position="1"/>
        <end position="149"/>
    </location>
</feature>
<dbReference type="GO" id="GO:0003677">
    <property type="term" value="F:DNA binding"/>
    <property type="evidence" value="ECO:0007669"/>
    <property type="project" value="UniProtKB-KW"/>
</dbReference>
<dbReference type="CDD" id="cd00090">
    <property type="entry name" value="HTH_ARSR"/>
    <property type="match status" value="1"/>
</dbReference>
<keyword evidence="4" id="KW-1185">Reference proteome</keyword>
<dbReference type="PANTHER" id="PTHR33164:SF99">
    <property type="entry name" value="MARR FAMILY REGULATORY PROTEIN"/>
    <property type="match status" value="1"/>
</dbReference>
<sequence>MDARETRWLDDDEQRVWLGVVAFATRLPAALDAQLQQDAGMTHFEYHVMAVLAAASGGNLRPGDIAKAVGSSLSRVSHLLRRLEDKGWIRRTADPDDSRYSFAALTEAGHEKMTQAGPGHVATVRRLVFDALTPAQQRQLAAISQRVCQAIDNDVTTGTGRRTRARGGDAPQSPE</sequence>
<dbReference type="SUPFAM" id="SSF46785">
    <property type="entry name" value="Winged helix' DNA-binding domain"/>
    <property type="match status" value="1"/>
</dbReference>
<evidence type="ECO:0000313" key="3">
    <source>
        <dbReference type="EMBL" id="MCP2167882.1"/>
    </source>
</evidence>
<dbReference type="SMART" id="SM00347">
    <property type="entry name" value="HTH_MARR"/>
    <property type="match status" value="1"/>
</dbReference>
<dbReference type="GO" id="GO:0003700">
    <property type="term" value="F:DNA-binding transcription factor activity"/>
    <property type="evidence" value="ECO:0007669"/>
    <property type="project" value="InterPro"/>
</dbReference>
<dbReference type="Gene3D" id="1.10.10.10">
    <property type="entry name" value="Winged helix-like DNA-binding domain superfamily/Winged helix DNA-binding domain"/>
    <property type="match status" value="1"/>
</dbReference>
<evidence type="ECO:0000256" key="1">
    <source>
        <dbReference type="SAM" id="MobiDB-lite"/>
    </source>
</evidence>
<evidence type="ECO:0000259" key="2">
    <source>
        <dbReference type="PROSITE" id="PS50995"/>
    </source>
</evidence>
<protein>
    <submittedName>
        <fullName evidence="3">DNA-binding transcriptional regulator, MarR family</fullName>
    </submittedName>
</protein>
<dbReference type="InterPro" id="IPR036390">
    <property type="entry name" value="WH_DNA-bd_sf"/>
</dbReference>
<dbReference type="EMBL" id="JAMTCK010000011">
    <property type="protein sequence ID" value="MCP2167882.1"/>
    <property type="molecule type" value="Genomic_DNA"/>
</dbReference>
<keyword evidence="3" id="KW-0238">DNA-binding</keyword>
<dbReference type="Proteomes" id="UP001206128">
    <property type="component" value="Unassembled WGS sequence"/>
</dbReference>
<accession>A0AAE3GGL3</accession>
<dbReference type="Pfam" id="PF01047">
    <property type="entry name" value="MarR"/>
    <property type="match status" value="1"/>
</dbReference>
<dbReference type="InterPro" id="IPR036388">
    <property type="entry name" value="WH-like_DNA-bd_sf"/>
</dbReference>
<comment type="caution">
    <text evidence="3">The sequence shown here is derived from an EMBL/GenBank/DDBJ whole genome shotgun (WGS) entry which is preliminary data.</text>
</comment>
<dbReference type="PANTHER" id="PTHR33164">
    <property type="entry name" value="TRANSCRIPTIONAL REGULATOR, MARR FAMILY"/>
    <property type="match status" value="1"/>
</dbReference>
<dbReference type="RefSeq" id="WP_253775185.1">
    <property type="nucleotide sequence ID" value="NZ_JAMTCK010000011.1"/>
</dbReference>
<dbReference type="InterPro" id="IPR000835">
    <property type="entry name" value="HTH_MarR-typ"/>
</dbReference>
<dbReference type="AlphaFoldDB" id="A0AAE3GGL3"/>
<feature type="region of interest" description="Disordered" evidence="1">
    <location>
        <begin position="154"/>
        <end position="175"/>
    </location>
</feature>
<gene>
    <name evidence="3" type="ORF">LX83_004755</name>
</gene>
<dbReference type="GO" id="GO:0006950">
    <property type="term" value="P:response to stress"/>
    <property type="evidence" value="ECO:0007669"/>
    <property type="project" value="TreeGrafter"/>
</dbReference>
<dbReference type="InterPro" id="IPR039422">
    <property type="entry name" value="MarR/SlyA-like"/>
</dbReference>
<dbReference type="PRINTS" id="PR00598">
    <property type="entry name" value="HTHMARR"/>
</dbReference>
<proteinExistence type="predicted"/>